<evidence type="ECO:0000313" key="1">
    <source>
        <dbReference type="EMBL" id="AUN97656.1"/>
    </source>
</evidence>
<reference evidence="1 2" key="1">
    <citation type="submission" date="2018-01" db="EMBL/GenBank/DDBJ databases">
        <title>Complete genome sequence of Bacteriovorax stolpii DSM12778.</title>
        <authorList>
            <person name="Tang B."/>
            <person name="Chang J."/>
        </authorList>
    </citation>
    <scope>NUCLEOTIDE SEQUENCE [LARGE SCALE GENOMIC DNA]</scope>
    <source>
        <strain evidence="1 2">DSM 12778</strain>
    </source>
</reference>
<name>A0A2K9NQ44_BACTC</name>
<dbReference type="AlphaFoldDB" id="A0A2K9NQ44"/>
<protein>
    <submittedName>
        <fullName evidence="1">Uncharacterized protein</fullName>
    </submittedName>
</protein>
<dbReference type="SUPFAM" id="SSF55008">
    <property type="entry name" value="HMA, heavy metal-associated domain"/>
    <property type="match status" value="1"/>
</dbReference>
<dbReference type="CDD" id="cd00371">
    <property type="entry name" value="HMA"/>
    <property type="match status" value="1"/>
</dbReference>
<evidence type="ECO:0000313" key="2">
    <source>
        <dbReference type="Proteomes" id="UP000235584"/>
    </source>
</evidence>
<dbReference type="Gene3D" id="3.30.70.100">
    <property type="match status" value="1"/>
</dbReference>
<dbReference type="InterPro" id="IPR017969">
    <property type="entry name" value="Heavy-metal-associated_CS"/>
</dbReference>
<dbReference type="GO" id="GO:0046872">
    <property type="term" value="F:metal ion binding"/>
    <property type="evidence" value="ECO:0007669"/>
    <property type="project" value="InterPro"/>
</dbReference>
<dbReference type="PROSITE" id="PS50846">
    <property type="entry name" value="HMA_2"/>
    <property type="match status" value="1"/>
</dbReference>
<dbReference type="Proteomes" id="UP000235584">
    <property type="component" value="Chromosome"/>
</dbReference>
<dbReference type="InterPro" id="IPR006121">
    <property type="entry name" value="HMA_dom"/>
</dbReference>
<dbReference type="InterPro" id="IPR036163">
    <property type="entry name" value="HMA_dom_sf"/>
</dbReference>
<dbReference type="PROSITE" id="PS01047">
    <property type="entry name" value="HMA_1"/>
    <property type="match status" value="1"/>
</dbReference>
<dbReference type="KEGG" id="bsto:C0V70_05910"/>
<dbReference type="RefSeq" id="WP_102242951.1">
    <property type="nucleotide sequence ID" value="NZ_CP025704.1"/>
</dbReference>
<gene>
    <name evidence="1" type="ORF">C0V70_05910</name>
</gene>
<organism evidence="1 2">
    <name type="scientific">Bacteriovorax stolpii</name>
    <name type="common">Bdellovibrio stolpii</name>
    <dbReference type="NCBI Taxonomy" id="960"/>
    <lineage>
        <taxon>Bacteria</taxon>
        <taxon>Pseudomonadati</taxon>
        <taxon>Bdellovibrionota</taxon>
        <taxon>Bacteriovoracia</taxon>
        <taxon>Bacteriovoracales</taxon>
        <taxon>Bacteriovoracaceae</taxon>
        <taxon>Bacteriovorax</taxon>
    </lineage>
</organism>
<dbReference type="EMBL" id="CP025704">
    <property type="protein sequence ID" value="AUN97656.1"/>
    <property type="molecule type" value="Genomic_DNA"/>
</dbReference>
<sequence length="69" mass="7423">MYEIKVSGMTCGGCVRSVTNALKSLDSKANVNIDLKSQLVTVESEKGQDDIVSAIEEAGYTIVETKKLN</sequence>
<dbReference type="Pfam" id="PF00403">
    <property type="entry name" value="HMA"/>
    <property type="match status" value="1"/>
</dbReference>
<accession>A0A2K9NQ44</accession>
<proteinExistence type="predicted"/>
<keyword evidence="2" id="KW-1185">Reference proteome</keyword>